<evidence type="ECO:0000256" key="2">
    <source>
        <dbReference type="SAM" id="SignalP"/>
    </source>
</evidence>
<feature type="region of interest" description="Disordered" evidence="1">
    <location>
        <begin position="503"/>
        <end position="642"/>
    </location>
</feature>
<keyword evidence="4" id="KW-1185">Reference proteome</keyword>
<feature type="chain" id="PRO_5002711377" evidence="2">
    <location>
        <begin position="24"/>
        <end position="680"/>
    </location>
</feature>
<evidence type="ECO:0000313" key="4">
    <source>
        <dbReference type="Proteomes" id="UP000001593"/>
    </source>
</evidence>
<feature type="compositionally biased region" description="Basic and acidic residues" evidence="1">
    <location>
        <begin position="449"/>
        <end position="472"/>
    </location>
</feature>
<protein>
    <submittedName>
        <fullName evidence="3">Uncharacterized protein</fullName>
    </submittedName>
</protein>
<feature type="compositionally biased region" description="Basic and acidic residues" evidence="1">
    <location>
        <begin position="515"/>
        <end position="531"/>
    </location>
</feature>
<dbReference type="EMBL" id="DS469519">
    <property type="protein sequence ID" value="EDO47537.1"/>
    <property type="molecule type" value="Genomic_DNA"/>
</dbReference>
<dbReference type="HOGENOM" id="CLU_404569_0_0_1"/>
<organism evidence="3 4">
    <name type="scientific">Nematostella vectensis</name>
    <name type="common">Starlet sea anemone</name>
    <dbReference type="NCBI Taxonomy" id="45351"/>
    <lineage>
        <taxon>Eukaryota</taxon>
        <taxon>Metazoa</taxon>
        <taxon>Cnidaria</taxon>
        <taxon>Anthozoa</taxon>
        <taxon>Hexacorallia</taxon>
        <taxon>Actiniaria</taxon>
        <taxon>Edwardsiidae</taxon>
        <taxon>Nematostella</taxon>
    </lineage>
</organism>
<feature type="compositionally biased region" description="Polar residues" evidence="1">
    <location>
        <begin position="140"/>
        <end position="151"/>
    </location>
</feature>
<evidence type="ECO:0000256" key="1">
    <source>
        <dbReference type="SAM" id="MobiDB-lite"/>
    </source>
</evidence>
<feature type="compositionally biased region" description="Polar residues" evidence="1">
    <location>
        <begin position="265"/>
        <end position="274"/>
    </location>
</feature>
<feature type="compositionally biased region" description="Basic and acidic residues" evidence="1">
    <location>
        <begin position="243"/>
        <end position="264"/>
    </location>
</feature>
<feature type="region of interest" description="Disordered" evidence="1">
    <location>
        <begin position="177"/>
        <end position="485"/>
    </location>
</feature>
<feature type="compositionally biased region" description="Polar residues" evidence="1">
    <location>
        <begin position="566"/>
        <end position="582"/>
    </location>
</feature>
<feature type="signal peptide" evidence="2">
    <location>
        <begin position="1"/>
        <end position="23"/>
    </location>
</feature>
<feature type="compositionally biased region" description="Basic and acidic residues" evidence="1">
    <location>
        <begin position="410"/>
        <end position="423"/>
    </location>
</feature>
<reference evidence="3 4" key="1">
    <citation type="journal article" date="2007" name="Science">
        <title>Sea anemone genome reveals ancestral eumetazoan gene repertoire and genomic organization.</title>
        <authorList>
            <person name="Putnam N.H."/>
            <person name="Srivastava M."/>
            <person name="Hellsten U."/>
            <person name="Dirks B."/>
            <person name="Chapman J."/>
            <person name="Salamov A."/>
            <person name="Terry A."/>
            <person name="Shapiro H."/>
            <person name="Lindquist E."/>
            <person name="Kapitonov V.V."/>
            <person name="Jurka J."/>
            <person name="Genikhovich G."/>
            <person name="Grigoriev I.V."/>
            <person name="Lucas S.M."/>
            <person name="Steele R.E."/>
            <person name="Finnerty J.R."/>
            <person name="Technau U."/>
            <person name="Martindale M.Q."/>
            <person name="Rokhsar D.S."/>
        </authorList>
    </citation>
    <scope>NUCLEOTIDE SEQUENCE [LARGE SCALE GENOMIC DNA]</scope>
    <source>
        <strain evidence="4">CH2 X CH6</strain>
    </source>
</reference>
<gene>
    <name evidence="3" type="ORF">NEMVEDRAFT_v1g239286</name>
</gene>
<proteinExistence type="predicted"/>
<feature type="compositionally biased region" description="Polar residues" evidence="1">
    <location>
        <begin position="121"/>
        <end position="131"/>
    </location>
</feature>
<dbReference type="OMA" id="ANSWPEY"/>
<feature type="compositionally biased region" description="Basic and acidic residues" evidence="1">
    <location>
        <begin position="275"/>
        <end position="333"/>
    </location>
</feature>
<dbReference type="Proteomes" id="UP000001593">
    <property type="component" value="Unassembled WGS sequence"/>
</dbReference>
<feature type="region of interest" description="Disordered" evidence="1">
    <location>
        <begin position="121"/>
        <end position="152"/>
    </location>
</feature>
<feature type="compositionally biased region" description="Polar residues" evidence="1">
    <location>
        <begin position="532"/>
        <end position="548"/>
    </location>
</feature>
<dbReference type="PhylomeDB" id="A7RM42"/>
<dbReference type="AlphaFoldDB" id="A7RM42"/>
<evidence type="ECO:0000313" key="3">
    <source>
        <dbReference type="EMBL" id="EDO47537.1"/>
    </source>
</evidence>
<accession>A7RM42</accession>
<name>A7RM42_NEMVE</name>
<feature type="compositionally biased region" description="Polar residues" evidence="1">
    <location>
        <begin position="620"/>
        <end position="635"/>
    </location>
</feature>
<sequence length="680" mass="72629">MLVFLRYGVIVGIFIALCSSSNGSPIKKHVKKSRRPHVRGRVDTKKDSVRPDILGAVLNPDKLDKMEERELSQLQDFNKEYINNDMASETSLLANQGIDDDSALRISNMAALPGESSASLASPVTEVSSKQKIGDKSAETSDFQKTGTTGYNPDEYMFDANSWPEYRIKDSDYTNRNFKVSEDNEGGLGPGMEGPYNDGNAGFPAQQAQLVSDQPKDSEKEAPSLPSHLETSTLPDGGSTPESGKDQLIDNKMDKGGDSKDTPKSPEQNNSSQQTEKELANGHNMSKGDETKEKPSHRAEKEQEKDNKSSKEGETKEPKKEKADNEHKDKESGHVITTGANGDLGQLLFPSPIGNNNKPASGTGEVTPHGNEDSAAAARLKEVLMNKGSDSSRTGSQIGGSEPPPSGEQLEIRPPAHGDEKPETSPSPQGHRKPDETTLPVEMSPVLKPKPEQTKSTSDKGKEASSDSKGENTDNSTTAQDIEKALANAKENSTLGKFAEFLKAKGITLTINKNKPKESSDKGEEKEEKQGPNDTTGKPATGGANSVEAQRLGPSVADTQGPGPNVQETQGHGPSAADTQAGPNAPEMEGPGPSAADTQVGPNAAEMQVPGASAPEMQGLGSNSMQEPGQSQSDMPQGAQMGIGMSTSEEVMKFQNDVAIPEEYQQGAIYLRHTRPHRPR</sequence>
<keyword evidence="2" id="KW-0732">Signal</keyword>
<dbReference type="InParanoid" id="A7RM42"/>